<dbReference type="EMBL" id="JABTTE010000003">
    <property type="protein sequence ID" value="NSL50847.1"/>
    <property type="molecule type" value="Genomic_DNA"/>
</dbReference>
<evidence type="ECO:0000313" key="3">
    <source>
        <dbReference type="Proteomes" id="UP000625804"/>
    </source>
</evidence>
<proteinExistence type="predicted"/>
<evidence type="ECO:0000256" key="1">
    <source>
        <dbReference type="SAM" id="Phobius"/>
    </source>
</evidence>
<feature type="transmembrane region" description="Helical" evidence="1">
    <location>
        <begin position="5"/>
        <end position="24"/>
    </location>
</feature>
<evidence type="ECO:0000313" key="2">
    <source>
        <dbReference type="EMBL" id="NSL50847.1"/>
    </source>
</evidence>
<organism evidence="2 3">
    <name type="scientific">Calidifontibacillus erzurumensis</name>
    <dbReference type="NCBI Taxonomy" id="2741433"/>
    <lineage>
        <taxon>Bacteria</taxon>
        <taxon>Bacillati</taxon>
        <taxon>Bacillota</taxon>
        <taxon>Bacilli</taxon>
        <taxon>Bacillales</taxon>
        <taxon>Bacillaceae</taxon>
        <taxon>Calidifontibacillus/Schinkia group</taxon>
        <taxon>Calidifontibacillus</taxon>
    </lineage>
</organism>
<name>A0A8J8GCF8_9BACI</name>
<gene>
    <name evidence="2" type="ORF">HR057_03590</name>
</gene>
<keyword evidence="1" id="KW-0472">Membrane</keyword>
<sequence length="175" mass="20215">MKKIVLIIISLFVILVGWLFYLSLTNNDEFNLNRYMLLKKDDVVINQPIYLSYDLAYYGNGKPILKDIRFIKKDGSFLDEDDDQLSITFYIDEKAATSASADGVILEEEARQLKLLDHYTPVENYEVTTKNLNIVAKLIIKNENYSNNITAMQIDYELLGKEKTKQFLISGLIKE</sequence>
<keyword evidence="1" id="KW-1133">Transmembrane helix</keyword>
<reference evidence="2" key="1">
    <citation type="submission" date="2020-06" db="EMBL/GenBank/DDBJ databases">
        <title>A novel thermopfilic bacterium from Erzurum, Turkey.</title>
        <authorList>
            <person name="Adiguzel A."/>
            <person name="Ay H."/>
            <person name="Baltaci M.O."/>
        </authorList>
    </citation>
    <scope>NUCLEOTIDE SEQUENCE</scope>
    <source>
        <strain evidence="2">P2</strain>
    </source>
</reference>
<protein>
    <submittedName>
        <fullName evidence="2">Uncharacterized protein</fullName>
    </submittedName>
</protein>
<dbReference type="RefSeq" id="WP_173730054.1">
    <property type="nucleotide sequence ID" value="NZ_JABTTE010000003.1"/>
</dbReference>
<dbReference type="AlphaFoldDB" id="A0A8J8GCF8"/>
<keyword evidence="1" id="KW-0812">Transmembrane</keyword>
<accession>A0A8J8GCF8</accession>
<comment type="caution">
    <text evidence="2">The sequence shown here is derived from an EMBL/GenBank/DDBJ whole genome shotgun (WGS) entry which is preliminary data.</text>
</comment>
<dbReference type="Proteomes" id="UP000625804">
    <property type="component" value="Unassembled WGS sequence"/>
</dbReference>
<keyword evidence="3" id="KW-1185">Reference proteome</keyword>